<accession>B4VS66</accession>
<reference evidence="1 2" key="1">
    <citation type="submission" date="2008-07" db="EMBL/GenBank/DDBJ databases">
        <authorList>
            <person name="Tandeau de Marsac N."/>
            <person name="Ferriera S."/>
            <person name="Johnson J."/>
            <person name="Kravitz S."/>
            <person name="Beeson K."/>
            <person name="Sutton G."/>
            <person name="Rogers Y.-H."/>
            <person name="Friedman R."/>
            <person name="Frazier M."/>
            <person name="Venter J.C."/>
        </authorList>
    </citation>
    <scope>NUCLEOTIDE SEQUENCE [LARGE SCALE GENOMIC DNA]</scope>
    <source>
        <strain evidence="1 2">PCC 7420</strain>
    </source>
</reference>
<name>B4VS66_9CYAN</name>
<evidence type="ECO:0000313" key="2">
    <source>
        <dbReference type="Proteomes" id="UP000003835"/>
    </source>
</evidence>
<proteinExistence type="predicted"/>
<evidence type="ECO:0000313" key="1">
    <source>
        <dbReference type="EMBL" id="EDX75273.1"/>
    </source>
</evidence>
<dbReference type="Proteomes" id="UP000003835">
    <property type="component" value="Unassembled WGS sequence"/>
</dbReference>
<keyword evidence="2" id="KW-1185">Reference proteome</keyword>
<sequence length="46" mass="4903">MLTSLKSLLLPVAYPTARLIQQPLISNADLGSKSAQVRAGLVRLVV</sequence>
<organism evidence="1 2">
    <name type="scientific">Coleofasciculus chthonoplastes PCC 7420</name>
    <dbReference type="NCBI Taxonomy" id="118168"/>
    <lineage>
        <taxon>Bacteria</taxon>
        <taxon>Bacillati</taxon>
        <taxon>Cyanobacteriota</taxon>
        <taxon>Cyanophyceae</taxon>
        <taxon>Coleofasciculales</taxon>
        <taxon>Coleofasciculaceae</taxon>
        <taxon>Coleofasciculus</taxon>
    </lineage>
</organism>
<dbReference type="HOGENOM" id="CLU_3182396_0_0_3"/>
<dbReference type="AlphaFoldDB" id="B4VS66"/>
<dbReference type="STRING" id="118168.MC7420_2277"/>
<dbReference type="EMBL" id="DS989850">
    <property type="protein sequence ID" value="EDX75273.1"/>
    <property type="molecule type" value="Genomic_DNA"/>
</dbReference>
<protein>
    <submittedName>
        <fullName evidence="1">Uncharacterized protein</fullName>
    </submittedName>
</protein>
<gene>
    <name evidence="1" type="ORF">MC7420_2277</name>
</gene>